<dbReference type="GO" id="GO:0015192">
    <property type="term" value="F:L-phenylalanine transmembrane transporter activity"/>
    <property type="evidence" value="ECO:0007669"/>
    <property type="project" value="TreeGrafter"/>
</dbReference>
<sequence>MPPLLRVEKVTKSFDGFVAVKDFDITVEPGQMACIIGPNGAGKSTTFNLITGHLKPTSGRVFFHDREITGMAPHDVCQMGMGRSFQRTNIFPRLTVFENVQVAVLSHAKQTLNFFTPAKRLLQEETYSLLEDVGLADEAQSVSGTLSYGFQKQLELGIALASDPELLLLDEPTAGMSPQETTNAIDLIGQIARDRGLTLLFTEHDMDVVFSIAEKITVLHQGQVLAVGLPDEVRRNPEVQRVYLGETE</sequence>
<dbReference type="AlphaFoldDB" id="W4LDE0"/>
<dbReference type="GO" id="GO:0015188">
    <property type="term" value="F:L-isoleucine transmembrane transporter activity"/>
    <property type="evidence" value="ECO:0007669"/>
    <property type="project" value="TreeGrafter"/>
</dbReference>
<dbReference type="EMBL" id="AZHW01000932">
    <property type="protein sequence ID" value="ETW95306.1"/>
    <property type="molecule type" value="Genomic_DNA"/>
</dbReference>
<evidence type="ECO:0000313" key="5">
    <source>
        <dbReference type="EMBL" id="ETW95306.1"/>
    </source>
</evidence>
<feature type="domain" description="ABC transporter" evidence="4">
    <location>
        <begin position="5"/>
        <end position="246"/>
    </location>
</feature>
<dbReference type="InterPro" id="IPR051120">
    <property type="entry name" value="ABC_AA/LPS_Transport"/>
</dbReference>
<dbReference type="InterPro" id="IPR027417">
    <property type="entry name" value="P-loop_NTPase"/>
</dbReference>
<dbReference type="GO" id="GO:1903806">
    <property type="term" value="P:L-isoleucine import across plasma membrane"/>
    <property type="evidence" value="ECO:0007669"/>
    <property type="project" value="TreeGrafter"/>
</dbReference>
<protein>
    <recommendedName>
        <fullName evidence="4">ABC transporter domain-containing protein</fullName>
    </recommendedName>
</protein>
<keyword evidence="6" id="KW-1185">Reference proteome</keyword>
<dbReference type="Pfam" id="PF12399">
    <property type="entry name" value="BCA_ABC_TP_C"/>
    <property type="match status" value="1"/>
</dbReference>
<name>W4LDE0_ENTF1</name>
<evidence type="ECO:0000256" key="3">
    <source>
        <dbReference type="ARBA" id="ARBA00022840"/>
    </source>
</evidence>
<dbReference type="Pfam" id="PF00005">
    <property type="entry name" value="ABC_tran"/>
    <property type="match status" value="1"/>
</dbReference>
<dbReference type="GO" id="GO:0042941">
    <property type="term" value="P:D-alanine transmembrane transport"/>
    <property type="evidence" value="ECO:0007669"/>
    <property type="project" value="TreeGrafter"/>
</dbReference>
<keyword evidence="1" id="KW-0813">Transport</keyword>
<dbReference type="HOGENOM" id="CLU_000604_1_2_7"/>
<reference evidence="5 6" key="1">
    <citation type="journal article" date="2014" name="Nature">
        <title>An environmental bacterial taxon with a large and distinct metabolic repertoire.</title>
        <authorList>
            <person name="Wilson M.C."/>
            <person name="Mori T."/>
            <person name="Ruckert C."/>
            <person name="Uria A.R."/>
            <person name="Helf M.J."/>
            <person name="Takada K."/>
            <person name="Gernert C."/>
            <person name="Steffens U.A."/>
            <person name="Heycke N."/>
            <person name="Schmitt S."/>
            <person name="Rinke C."/>
            <person name="Helfrich E.J."/>
            <person name="Brachmann A.O."/>
            <person name="Gurgui C."/>
            <person name="Wakimoto T."/>
            <person name="Kracht M."/>
            <person name="Crusemann M."/>
            <person name="Hentschel U."/>
            <person name="Abe I."/>
            <person name="Matsunaga S."/>
            <person name="Kalinowski J."/>
            <person name="Takeyama H."/>
            <person name="Piel J."/>
        </authorList>
    </citation>
    <scope>NUCLEOTIDE SEQUENCE [LARGE SCALE GENOMIC DNA]</scope>
    <source>
        <strain evidence="6">TSY1</strain>
    </source>
</reference>
<keyword evidence="3" id="KW-0067">ATP-binding</keyword>
<dbReference type="SMART" id="SM00382">
    <property type="entry name" value="AAA"/>
    <property type="match status" value="1"/>
</dbReference>
<evidence type="ECO:0000256" key="1">
    <source>
        <dbReference type="ARBA" id="ARBA00022448"/>
    </source>
</evidence>
<dbReference type="GO" id="GO:0005304">
    <property type="term" value="F:L-valine transmembrane transporter activity"/>
    <property type="evidence" value="ECO:0007669"/>
    <property type="project" value="TreeGrafter"/>
</dbReference>
<evidence type="ECO:0000256" key="2">
    <source>
        <dbReference type="ARBA" id="ARBA00022741"/>
    </source>
</evidence>
<comment type="caution">
    <text evidence="5">The sequence shown here is derived from an EMBL/GenBank/DDBJ whole genome shotgun (WGS) entry which is preliminary data.</text>
</comment>
<dbReference type="PANTHER" id="PTHR45772:SF7">
    <property type="entry name" value="AMINO ACID ABC TRANSPORTER ATP-BINDING PROTEIN"/>
    <property type="match status" value="1"/>
</dbReference>
<organism evidence="5 6">
    <name type="scientific">Entotheonella factor</name>
    <dbReference type="NCBI Taxonomy" id="1429438"/>
    <lineage>
        <taxon>Bacteria</taxon>
        <taxon>Pseudomonadati</taxon>
        <taxon>Nitrospinota/Tectimicrobiota group</taxon>
        <taxon>Candidatus Tectimicrobiota</taxon>
        <taxon>Candidatus Entotheonellia</taxon>
        <taxon>Candidatus Entotheonellales</taxon>
        <taxon>Candidatus Entotheonellaceae</taxon>
        <taxon>Candidatus Entotheonella</taxon>
    </lineage>
</organism>
<keyword evidence="2" id="KW-0547">Nucleotide-binding</keyword>
<dbReference type="InterPro" id="IPR003593">
    <property type="entry name" value="AAA+_ATPase"/>
</dbReference>
<gene>
    <name evidence="5" type="ORF">ETSY1_31200</name>
</gene>
<dbReference type="PROSITE" id="PS50893">
    <property type="entry name" value="ABC_TRANSPORTER_2"/>
    <property type="match status" value="1"/>
</dbReference>
<dbReference type="Gene3D" id="3.40.50.300">
    <property type="entry name" value="P-loop containing nucleotide triphosphate hydrolases"/>
    <property type="match status" value="1"/>
</dbReference>
<evidence type="ECO:0000259" key="4">
    <source>
        <dbReference type="PROSITE" id="PS50893"/>
    </source>
</evidence>
<proteinExistence type="predicted"/>
<dbReference type="FunFam" id="3.40.50.300:FF:000421">
    <property type="entry name" value="Branched-chain amino acid ABC transporter ATP-binding protein"/>
    <property type="match status" value="1"/>
</dbReference>
<dbReference type="CDD" id="cd03219">
    <property type="entry name" value="ABC_Mj1267_LivG_branched"/>
    <property type="match status" value="1"/>
</dbReference>
<evidence type="ECO:0000313" key="6">
    <source>
        <dbReference type="Proteomes" id="UP000019141"/>
    </source>
</evidence>
<dbReference type="InterPro" id="IPR003439">
    <property type="entry name" value="ABC_transporter-like_ATP-bd"/>
</dbReference>
<dbReference type="SUPFAM" id="SSF52540">
    <property type="entry name" value="P-loop containing nucleoside triphosphate hydrolases"/>
    <property type="match status" value="1"/>
</dbReference>
<dbReference type="GO" id="GO:0015808">
    <property type="term" value="P:L-alanine transport"/>
    <property type="evidence" value="ECO:0007669"/>
    <property type="project" value="TreeGrafter"/>
</dbReference>
<dbReference type="GO" id="GO:0005524">
    <property type="term" value="F:ATP binding"/>
    <property type="evidence" value="ECO:0007669"/>
    <property type="project" value="UniProtKB-KW"/>
</dbReference>
<dbReference type="GO" id="GO:1903805">
    <property type="term" value="P:L-valine import across plasma membrane"/>
    <property type="evidence" value="ECO:0007669"/>
    <property type="project" value="TreeGrafter"/>
</dbReference>
<dbReference type="GO" id="GO:0005886">
    <property type="term" value="C:plasma membrane"/>
    <property type="evidence" value="ECO:0007669"/>
    <property type="project" value="TreeGrafter"/>
</dbReference>
<dbReference type="PATRIC" id="fig|1429438.4.peg.5927"/>
<dbReference type="InterPro" id="IPR032823">
    <property type="entry name" value="BCA_ABC_TP_C"/>
</dbReference>
<accession>W4LDE0</accession>
<dbReference type="GO" id="GO:0016887">
    <property type="term" value="F:ATP hydrolysis activity"/>
    <property type="evidence" value="ECO:0007669"/>
    <property type="project" value="InterPro"/>
</dbReference>
<dbReference type="Proteomes" id="UP000019141">
    <property type="component" value="Unassembled WGS sequence"/>
</dbReference>
<dbReference type="PANTHER" id="PTHR45772">
    <property type="entry name" value="CONSERVED COMPONENT OF ABC TRANSPORTER FOR NATURAL AMINO ACIDS-RELATED"/>
    <property type="match status" value="1"/>
</dbReference>